<dbReference type="Gene3D" id="3.40.50.970">
    <property type="match status" value="1"/>
</dbReference>
<dbReference type="GO" id="GO:0000287">
    <property type="term" value="F:magnesium ion binding"/>
    <property type="evidence" value="ECO:0007669"/>
    <property type="project" value="UniProtKB-ARBA"/>
</dbReference>
<comment type="cofactor">
    <cofactor evidence="1">
        <name>thiamine diphosphate</name>
        <dbReference type="ChEBI" id="CHEBI:58937"/>
    </cofactor>
</comment>
<dbReference type="RefSeq" id="WP_061082350.1">
    <property type="nucleotide sequence ID" value="NZ_JAAXPG010000025.1"/>
</dbReference>
<dbReference type="SUPFAM" id="SSF52518">
    <property type="entry name" value="Thiamin diphosphate-binding fold (THDP-binding)"/>
    <property type="match status" value="1"/>
</dbReference>
<dbReference type="PANTHER" id="PTHR47514">
    <property type="entry name" value="TRANSKETOLASE N-TERMINAL SECTION-RELATED"/>
    <property type="match status" value="1"/>
</dbReference>
<evidence type="ECO:0000259" key="4">
    <source>
        <dbReference type="Pfam" id="PF00456"/>
    </source>
</evidence>
<dbReference type="EMBL" id="JAAXPG010000025">
    <property type="protein sequence ID" value="NKZ00553.1"/>
    <property type="molecule type" value="Genomic_DNA"/>
</dbReference>
<dbReference type="Pfam" id="PF00456">
    <property type="entry name" value="Transketolase_N"/>
    <property type="match status" value="1"/>
</dbReference>
<protein>
    <submittedName>
        <fullName evidence="5">Transketolase</fullName>
    </submittedName>
</protein>
<dbReference type="AlphaFoldDB" id="A0A7X6RSQ1"/>
<organism evidence="5 6">
    <name type="scientific">Nocardiopsis alborubida</name>
    <dbReference type="NCBI Taxonomy" id="146802"/>
    <lineage>
        <taxon>Bacteria</taxon>
        <taxon>Bacillati</taxon>
        <taxon>Actinomycetota</taxon>
        <taxon>Actinomycetes</taxon>
        <taxon>Streptosporangiales</taxon>
        <taxon>Nocardiopsidaceae</taxon>
        <taxon>Nocardiopsis</taxon>
    </lineage>
</organism>
<dbReference type="PANTHER" id="PTHR47514:SF1">
    <property type="entry name" value="TRANSKETOLASE N-TERMINAL SECTION-RELATED"/>
    <property type="match status" value="1"/>
</dbReference>
<comment type="caution">
    <text evidence="5">The sequence shown here is derived from an EMBL/GenBank/DDBJ whole genome shotgun (WGS) entry which is preliminary data.</text>
</comment>
<evidence type="ECO:0000256" key="2">
    <source>
        <dbReference type="ARBA" id="ARBA00007131"/>
    </source>
</evidence>
<evidence type="ECO:0000256" key="3">
    <source>
        <dbReference type="ARBA" id="ARBA00023052"/>
    </source>
</evidence>
<evidence type="ECO:0000313" key="6">
    <source>
        <dbReference type="Proteomes" id="UP000553209"/>
    </source>
</evidence>
<keyword evidence="6" id="KW-1185">Reference proteome</keyword>
<gene>
    <name evidence="5" type="ORF">HGB44_23210</name>
</gene>
<accession>A0A7X6RSQ1</accession>
<dbReference type="InterPro" id="IPR005474">
    <property type="entry name" value="Transketolase_N"/>
</dbReference>
<dbReference type="InterPro" id="IPR029061">
    <property type="entry name" value="THDP-binding"/>
</dbReference>
<evidence type="ECO:0000313" key="5">
    <source>
        <dbReference type="EMBL" id="NKZ00553.1"/>
    </source>
</evidence>
<feature type="domain" description="Transketolase N-terminal" evidence="4">
    <location>
        <begin position="23"/>
        <end position="282"/>
    </location>
</feature>
<keyword evidence="3" id="KW-0786">Thiamine pyrophosphate</keyword>
<name>A0A7X6RSQ1_9ACTN</name>
<dbReference type="Proteomes" id="UP000553209">
    <property type="component" value="Unassembled WGS sequence"/>
</dbReference>
<proteinExistence type="inferred from homology"/>
<evidence type="ECO:0000256" key="1">
    <source>
        <dbReference type="ARBA" id="ARBA00001964"/>
    </source>
</evidence>
<comment type="similarity">
    <text evidence="2">Belongs to the transketolase family.</text>
</comment>
<reference evidence="5 6" key="1">
    <citation type="submission" date="2020-04" db="EMBL/GenBank/DDBJ databases">
        <title>MicrobeNet Type strains.</title>
        <authorList>
            <person name="Nicholson A.C."/>
        </authorList>
    </citation>
    <scope>NUCLEOTIDE SEQUENCE [LARGE SCALE GENOMIC DNA]</scope>
    <source>
        <strain evidence="5 6">ATCC 23612</strain>
    </source>
</reference>
<sequence>MNQTATRPGGGVDTARLERLRAAAYRIRLNALTQAQVQGQGYIGQALGFADVLAALYADHLRLRPDEPDWEGRDRCLLSIGHYAIALYAALAEAGIIPEEELTTYATDDSRLPMSGMATYTPGMEISGGSLGHGLGIAVGVGLGLRRKGNPARVYNLLSDGELSEGSTWEAVQAAAHHRLDNVTAIVDMNRQVADGPAQEVMGTEPADEKLRVSGWRTLRVDGNDVAAVAAALDELRAHRGSPTALVCDTRIGAGVPMLESREKLHFMRVAEDEWQTAREQLRQGYEGYTA</sequence>